<organism evidence="1 2">
    <name type="scientific">Mycoplasma haemofelis (strain Langford 1)</name>
    <name type="common">Haemobartonella felis</name>
    <dbReference type="NCBI Taxonomy" id="941640"/>
    <lineage>
        <taxon>Bacteria</taxon>
        <taxon>Bacillati</taxon>
        <taxon>Mycoplasmatota</taxon>
        <taxon>Mollicutes</taxon>
        <taxon>Mycoplasmataceae</taxon>
        <taxon>Mycoplasma</taxon>
    </lineage>
</organism>
<dbReference type="KEGG" id="mha:HF1_09960"/>
<dbReference type="OrthoDB" id="9815750at2"/>
<proteinExistence type="predicted"/>
<reference evidence="1 2" key="1">
    <citation type="journal article" date="2011" name="J. Bacteriol.">
        <title>Complete genome sequence of Mycoplasma haemofelis, a hemotropic mycoplasma.</title>
        <authorList>
            <person name="Barker E.N."/>
            <person name="Helps C.R."/>
            <person name="Peters I.R."/>
            <person name="Darby A.C."/>
            <person name="Radford A.D."/>
            <person name="Tasker S."/>
        </authorList>
    </citation>
    <scope>NUCLEOTIDE SEQUENCE [LARGE SCALE GENOMIC DNA]</scope>
    <source>
        <strain evidence="1 2">Langford 1</strain>
    </source>
</reference>
<accession>E8ZIN3</accession>
<dbReference type="EMBL" id="FR773153">
    <property type="protein sequence ID" value="CBY93004.1"/>
    <property type="molecule type" value="Genomic_DNA"/>
</dbReference>
<dbReference type="AlphaFoldDB" id="E8ZIN3"/>
<evidence type="ECO:0000313" key="2">
    <source>
        <dbReference type="Proteomes" id="UP000008637"/>
    </source>
</evidence>
<protein>
    <submittedName>
        <fullName evidence="1">Uncharacterized protein</fullName>
    </submittedName>
</protein>
<dbReference type="Proteomes" id="UP000008637">
    <property type="component" value="Chromosome"/>
</dbReference>
<keyword evidence="2" id="KW-1185">Reference proteome</keyword>
<dbReference type="HOGENOM" id="CLU_096783_0_0_14"/>
<evidence type="ECO:0000313" key="1">
    <source>
        <dbReference type="EMBL" id="CBY93004.1"/>
    </source>
</evidence>
<sequence length="219" mass="24788">MSNLTPATIALTGVGGAACSYYISPKRDNKGISAIVNVVFRDKYRKALLDPEKDKSLWQEKWLAMKKEKPTHELLKKSIEKASYIDEAQKLHGEGCHDIYSSAIIATPYFLDFRNYCSKSNKDVLGTGWITTDIKAKAKGKPSNEWDTKLKSLQGSNKKDLVTGLISLYSKIEKTKAPNHFSEEHRKELKDWCDSIGEEIYSGHERSDFESVKKFCTNN</sequence>
<name>E8ZIN3_MYCHL</name>
<gene>
    <name evidence="1" type="ordered locus">HF1_09960</name>
</gene>